<reference evidence="11" key="1">
    <citation type="journal article" date="2020" name="Stud. Mycol.">
        <title>101 Dothideomycetes genomes: a test case for predicting lifestyles and emergence of pathogens.</title>
        <authorList>
            <person name="Haridas S."/>
            <person name="Albert R."/>
            <person name="Binder M."/>
            <person name="Bloem J."/>
            <person name="Labutti K."/>
            <person name="Salamov A."/>
            <person name="Andreopoulos B."/>
            <person name="Baker S."/>
            <person name="Barry K."/>
            <person name="Bills G."/>
            <person name="Bluhm B."/>
            <person name="Cannon C."/>
            <person name="Castanera R."/>
            <person name="Culley D."/>
            <person name="Daum C."/>
            <person name="Ezra D."/>
            <person name="Gonzalez J."/>
            <person name="Henrissat B."/>
            <person name="Kuo A."/>
            <person name="Liang C."/>
            <person name="Lipzen A."/>
            <person name="Lutzoni F."/>
            <person name="Magnuson J."/>
            <person name="Mondo S."/>
            <person name="Nolan M."/>
            <person name="Ohm R."/>
            <person name="Pangilinan J."/>
            <person name="Park H.-J."/>
            <person name="Ramirez L."/>
            <person name="Alfaro M."/>
            <person name="Sun H."/>
            <person name="Tritt A."/>
            <person name="Yoshinaga Y."/>
            <person name="Zwiers L.-H."/>
            <person name="Turgeon B."/>
            <person name="Goodwin S."/>
            <person name="Spatafora J."/>
            <person name="Crous P."/>
            <person name="Grigoriev I."/>
        </authorList>
    </citation>
    <scope>NUCLEOTIDE SEQUENCE</scope>
    <source>
        <strain evidence="11">CBS 675.92</strain>
    </source>
</reference>
<evidence type="ECO:0000313" key="11">
    <source>
        <dbReference type="EMBL" id="KAF1950146.1"/>
    </source>
</evidence>
<dbReference type="PANTHER" id="PTHR45794:SF1">
    <property type="entry name" value="LEUCINE--TRNA LIGASE, CYTOPLASMIC"/>
    <property type="match status" value="1"/>
</dbReference>
<dbReference type="OrthoDB" id="5419333at2759"/>
<dbReference type="GO" id="GO:0005524">
    <property type="term" value="F:ATP binding"/>
    <property type="evidence" value="ECO:0007669"/>
    <property type="project" value="UniProtKB-KW"/>
</dbReference>
<evidence type="ECO:0000256" key="7">
    <source>
        <dbReference type="ARBA" id="ARBA00023146"/>
    </source>
</evidence>
<evidence type="ECO:0000256" key="1">
    <source>
        <dbReference type="ARBA" id="ARBA00005594"/>
    </source>
</evidence>
<dbReference type="GO" id="GO:0006429">
    <property type="term" value="P:leucyl-tRNA aminoacylation"/>
    <property type="evidence" value="ECO:0007669"/>
    <property type="project" value="InterPro"/>
</dbReference>
<dbReference type="AlphaFoldDB" id="A0A6A5TH68"/>
<evidence type="ECO:0000256" key="3">
    <source>
        <dbReference type="ARBA" id="ARBA00022598"/>
    </source>
</evidence>
<evidence type="ECO:0000259" key="10">
    <source>
        <dbReference type="Pfam" id="PF00133"/>
    </source>
</evidence>
<dbReference type="InterPro" id="IPR014729">
    <property type="entry name" value="Rossmann-like_a/b/a_fold"/>
</dbReference>
<sequence length="437" mass="48687">MAVEGANATLSAPYANKTEKRDTLVATEKIYQRAWAEAHLFESDARITADIPFGSIAPASLRKQEPKFMGTMAYPYMNGVLHAEHSFTLSKVEFATGYARMQSRQALFPMGFHCTGMAIKACADKRVPTGSCARSKCLARTLRDTITRRKRTTCQRPHNQTPKIDVTRFRSKKGKMARLVKAKYQSQIMLSIGIPTDQIHLFADPYHWVRTFPALDGSKVYFMAATLRPKTIYGQTFCFIGPGIVYRIFQLSDSEYGLITEQGARNMAFQGIFAEWGVVEKNADILGADVVGTVVNAPLSVHERIRILPMETVEASNGTGVVTSVPSDSPDDYATVVDLAKKADYYPIKKEWAARDIIPIIKTPRYGSLIAPSPVQSMKINSPKDTKLPEAKEEAYKEGFYHRTMVYGEFKGRLVSEAKELVKQGLITSITLNQRAS</sequence>
<dbReference type="Gene3D" id="3.40.50.620">
    <property type="entry name" value="HUPs"/>
    <property type="match status" value="1"/>
</dbReference>
<dbReference type="Proteomes" id="UP000800035">
    <property type="component" value="Unassembled WGS sequence"/>
</dbReference>
<dbReference type="InterPro" id="IPR002300">
    <property type="entry name" value="aa-tRNA-synth_Ia"/>
</dbReference>
<dbReference type="GO" id="GO:0004823">
    <property type="term" value="F:leucine-tRNA ligase activity"/>
    <property type="evidence" value="ECO:0007669"/>
    <property type="project" value="UniProtKB-EC"/>
</dbReference>
<evidence type="ECO:0000256" key="2">
    <source>
        <dbReference type="ARBA" id="ARBA00013164"/>
    </source>
</evidence>
<dbReference type="Pfam" id="PF00133">
    <property type="entry name" value="tRNA-synt_1"/>
    <property type="match status" value="1"/>
</dbReference>
<dbReference type="EMBL" id="ML977028">
    <property type="protein sequence ID" value="KAF1950146.1"/>
    <property type="molecule type" value="Genomic_DNA"/>
</dbReference>
<dbReference type="SUPFAM" id="SSF52374">
    <property type="entry name" value="Nucleotidylyl transferase"/>
    <property type="match status" value="1"/>
</dbReference>
<evidence type="ECO:0000256" key="6">
    <source>
        <dbReference type="ARBA" id="ARBA00022917"/>
    </source>
</evidence>
<keyword evidence="12" id="KW-1185">Reference proteome</keyword>
<comment type="similarity">
    <text evidence="1">Belongs to the class-I aminoacyl-tRNA synthetase family.</text>
</comment>
<evidence type="ECO:0000313" key="12">
    <source>
        <dbReference type="Proteomes" id="UP000800035"/>
    </source>
</evidence>
<dbReference type="PANTHER" id="PTHR45794">
    <property type="entry name" value="LEUCYL-TRNA SYNTHETASE"/>
    <property type="match status" value="1"/>
</dbReference>
<evidence type="ECO:0000256" key="4">
    <source>
        <dbReference type="ARBA" id="ARBA00022741"/>
    </source>
</evidence>
<dbReference type="SUPFAM" id="SSF50677">
    <property type="entry name" value="ValRS/IleRS/LeuRS editing domain"/>
    <property type="match status" value="1"/>
</dbReference>
<dbReference type="InterPro" id="IPR009008">
    <property type="entry name" value="Val/Leu/Ile-tRNA-synth_edit"/>
</dbReference>
<accession>A0A6A5TH68</accession>
<evidence type="ECO:0000256" key="5">
    <source>
        <dbReference type="ARBA" id="ARBA00022840"/>
    </source>
</evidence>
<dbReference type="FunFam" id="3.90.740.10:FF:000001">
    <property type="entry name" value="Leucine--tRNA ligase, cytoplasmic"/>
    <property type="match status" value="1"/>
</dbReference>
<keyword evidence="3" id="KW-0436">Ligase</keyword>
<dbReference type="GO" id="GO:0002161">
    <property type="term" value="F:aminoacyl-tRNA deacylase activity"/>
    <property type="evidence" value="ECO:0007669"/>
    <property type="project" value="InterPro"/>
</dbReference>
<keyword evidence="7" id="KW-0030">Aminoacyl-tRNA synthetase</keyword>
<proteinExistence type="inferred from homology"/>
<feature type="domain" description="Aminoacyl-tRNA synthetase class Ia" evidence="10">
    <location>
        <begin position="61"/>
        <end position="160"/>
    </location>
</feature>
<dbReference type="EC" id="6.1.1.4" evidence="2"/>
<name>A0A6A5TH68_9PLEO</name>
<evidence type="ECO:0000256" key="8">
    <source>
        <dbReference type="ARBA" id="ARBA00030520"/>
    </source>
</evidence>
<keyword evidence="5" id="KW-0067">ATP-binding</keyword>
<evidence type="ECO:0000256" key="9">
    <source>
        <dbReference type="ARBA" id="ARBA00047469"/>
    </source>
</evidence>
<keyword evidence="4" id="KW-0547">Nucleotide-binding</keyword>
<gene>
    <name evidence="11" type="ORF">CC80DRAFT_554606</name>
</gene>
<comment type="catalytic activity">
    <reaction evidence="9">
        <text>tRNA(Leu) + L-leucine + ATP = L-leucyl-tRNA(Leu) + AMP + diphosphate</text>
        <dbReference type="Rhea" id="RHEA:11688"/>
        <dbReference type="Rhea" id="RHEA-COMP:9613"/>
        <dbReference type="Rhea" id="RHEA-COMP:9622"/>
        <dbReference type="ChEBI" id="CHEBI:30616"/>
        <dbReference type="ChEBI" id="CHEBI:33019"/>
        <dbReference type="ChEBI" id="CHEBI:57427"/>
        <dbReference type="ChEBI" id="CHEBI:78442"/>
        <dbReference type="ChEBI" id="CHEBI:78494"/>
        <dbReference type="ChEBI" id="CHEBI:456215"/>
        <dbReference type="EC" id="6.1.1.4"/>
    </reaction>
</comment>
<dbReference type="InterPro" id="IPR004493">
    <property type="entry name" value="Leu-tRNA-synth_Ia_arc/euk"/>
</dbReference>
<protein>
    <recommendedName>
        <fullName evidence="2">leucine--tRNA ligase</fullName>
        <ecNumber evidence="2">6.1.1.4</ecNumber>
    </recommendedName>
    <alternativeName>
        <fullName evidence="8">Leucyl-tRNA synthetase</fullName>
    </alternativeName>
</protein>
<organism evidence="11 12">
    <name type="scientific">Byssothecium circinans</name>
    <dbReference type="NCBI Taxonomy" id="147558"/>
    <lineage>
        <taxon>Eukaryota</taxon>
        <taxon>Fungi</taxon>
        <taxon>Dikarya</taxon>
        <taxon>Ascomycota</taxon>
        <taxon>Pezizomycotina</taxon>
        <taxon>Dothideomycetes</taxon>
        <taxon>Pleosporomycetidae</taxon>
        <taxon>Pleosporales</taxon>
        <taxon>Massarineae</taxon>
        <taxon>Massarinaceae</taxon>
        <taxon>Byssothecium</taxon>
    </lineage>
</organism>
<keyword evidence="6" id="KW-0648">Protein biosynthesis</keyword>
<dbReference type="Gene3D" id="3.90.740.10">
    <property type="entry name" value="Valyl/Leucyl/Isoleucyl-tRNA synthetase, editing domain"/>
    <property type="match status" value="1"/>
</dbReference>